<gene>
    <name evidence="2" type="ORF">C0Q70_09830</name>
</gene>
<feature type="transmembrane region" description="Helical" evidence="1">
    <location>
        <begin position="6"/>
        <end position="27"/>
    </location>
</feature>
<name>A0A2T7PAY3_POMCA</name>
<dbReference type="PRINTS" id="PR00080">
    <property type="entry name" value="SDRFAMILY"/>
</dbReference>
<protein>
    <submittedName>
        <fullName evidence="2">Uncharacterized protein</fullName>
    </submittedName>
</protein>
<evidence type="ECO:0000313" key="2">
    <source>
        <dbReference type="EMBL" id="PVD30562.1"/>
    </source>
</evidence>
<keyword evidence="1" id="KW-0472">Membrane</keyword>
<dbReference type="Gene3D" id="3.40.50.720">
    <property type="entry name" value="NAD(P)-binding Rossmann-like Domain"/>
    <property type="match status" value="2"/>
</dbReference>
<keyword evidence="1" id="KW-1133">Transmembrane helix</keyword>
<dbReference type="PANTHER" id="PTHR43313:SF50">
    <property type="entry name" value="GH26015P"/>
    <property type="match status" value="1"/>
</dbReference>
<keyword evidence="3" id="KW-1185">Reference proteome</keyword>
<organism evidence="2 3">
    <name type="scientific">Pomacea canaliculata</name>
    <name type="common">Golden apple snail</name>
    <dbReference type="NCBI Taxonomy" id="400727"/>
    <lineage>
        <taxon>Eukaryota</taxon>
        <taxon>Metazoa</taxon>
        <taxon>Spiralia</taxon>
        <taxon>Lophotrochozoa</taxon>
        <taxon>Mollusca</taxon>
        <taxon>Gastropoda</taxon>
        <taxon>Caenogastropoda</taxon>
        <taxon>Architaenioglossa</taxon>
        <taxon>Ampullarioidea</taxon>
        <taxon>Ampullariidae</taxon>
        <taxon>Pomacea</taxon>
    </lineage>
</organism>
<dbReference type="Pfam" id="PF00106">
    <property type="entry name" value="adh_short"/>
    <property type="match status" value="2"/>
</dbReference>
<dbReference type="PRINTS" id="PR00081">
    <property type="entry name" value="GDHRDH"/>
</dbReference>
<dbReference type="InterPro" id="IPR002347">
    <property type="entry name" value="SDR_fam"/>
</dbReference>
<evidence type="ECO:0000256" key="1">
    <source>
        <dbReference type="SAM" id="Phobius"/>
    </source>
</evidence>
<dbReference type="GO" id="GO:0008202">
    <property type="term" value="P:steroid metabolic process"/>
    <property type="evidence" value="ECO:0007669"/>
    <property type="project" value="TreeGrafter"/>
</dbReference>
<dbReference type="PANTHER" id="PTHR43313">
    <property type="entry name" value="SHORT-CHAIN DEHYDROGENASE/REDUCTASE FAMILY 9C"/>
    <property type="match status" value="1"/>
</dbReference>
<reference evidence="2 3" key="1">
    <citation type="submission" date="2018-04" db="EMBL/GenBank/DDBJ databases">
        <title>The genome of golden apple snail Pomacea canaliculata provides insight into stress tolerance and invasive adaptation.</title>
        <authorList>
            <person name="Liu C."/>
            <person name="Liu B."/>
            <person name="Ren Y."/>
            <person name="Zhang Y."/>
            <person name="Wang H."/>
            <person name="Li S."/>
            <person name="Jiang F."/>
            <person name="Yin L."/>
            <person name="Zhang G."/>
            <person name="Qian W."/>
            <person name="Fan W."/>
        </authorList>
    </citation>
    <scope>NUCLEOTIDE SEQUENCE [LARGE SCALE GENOMIC DNA]</scope>
    <source>
        <strain evidence="2">SZHN2017</strain>
        <tissue evidence="2">Muscle</tissue>
    </source>
</reference>
<dbReference type="Proteomes" id="UP000245119">
    <property type="component" value="Linkage Group LG5"/>
</dbReference>
<dbReference type="EMBL" id="PZQS01000005">
    <property type="protein sequence ID" value="PVD30562.1"/>
    <property type="molecule type" value="Genomic_DNA"/>
</dbReference>
<comment type="caution">
    <text evidence="2">The sequence shown here is derived from an EMBL/GenBank/DDBJ whole genome shotgun (WGS) entry which is preliminary data.</text>
</comment>
<dbReference type="GO" id="GO:0016491">
    <property type="term" value="F:oxidoreductase activity"/>
    <property type="evidence" value="ECO:0007669"/>
    <property type="project" value="TreeGrafter"/>
</dbReference>
<dbReference type="AlphaFoldDB" id="A0A2T7PAY3"/>
<dbReference type="SUPFAM" id="SSF51735">
    <property type="entry name" value="NAD(P)-binding Rossmann-fold domains"/>
    <property type="match status" value="2"/>
</dbReference>
<sequence length="640" mass="71559">MLTLLDYIFVAQLFFALVLIYQLVTWLRSRLRVGDYDKKHSLSPPKCTTIEDTRVFILLLAVLGFRVFAACRTSQAAEKLQEESSSRVTTLVLDVTDEKSISAARDFVAARLPEGQGQGLWGVVNNAAIAGPNAPSEWVSRDGYQACLAVNLLGLIDVTRTFLPLVRRARGRVVNISSLAGRIAVGPSPYCVTKYGVEAFSDCLRREVYRQGVHVCIIEPGLFKTNINKQDILFKSFKMSYDATPADIRQHYPEFTVEAMCKMITRASAIFSPKLHLVVDAYVLALTSRFPPTRQLVGSDVRLFYRLLWNLPTPLTDWILDCIFVAQLFLALVLIYQLVTWLRSRLRVGDYDKKHVLVTGCDNGFGYLVAKRLDVLGFRVFAACLTSQAAEKLQAETSSRVTTLVLDVTDEKSISAARDFVAARLPEGQGLWGVVNNAGIVGPVCPSEWLSHDGYQTCLAVNLLGLIDVTRTFLPLVRRARGRVVNISSVAGRIVLGPSPYSVSKYGVEAFSDCLRREVYRQGVHVCIIETGHFKTNINKQDISFKLFKMSYDATPADIRQHYPEWTVEAFGKLITRASAIISPKLHLVVDAYVLALTSRFPPTRQLVGSDVRLFYRLLWNLPTPLTDWILVKLRESAAH</sequence>
<proteinExistence type="predicted"/>
<accession>A0A2T7PAY3</accession>
<dbReference type="InterPro" id="IPR036291">
    <property type="entry name" value="NAD(P)-bd_dom_sf"/>
</dbReference>
<keyword evidence="1" id="KW-0812">Transmembrane</keyword>
<evidence type="ECO:0000313" key="3">
    <source>
        <dbReference type="Proteomes" id="UP000245119"/>
    </source>
</evidence>
<dbReference type="OrthoDB" id="5296at2759"/>